<dbReference type="RefSeq" id="WP_221861183.1">
    <property type="nucleotide sequence ID" value="NZ_JAIKTU010000007.1"/>
</dbReference>
<evidence type="ECO:0000313" key="10">
    <source>
        <dbReference type="EMBL" id="MBY0755854.1"/>
    </source>
</evidence>
<evidence type="ECO:0000313" key="11">
    <source>
        <dbReference type="Proteomes" id="UP001299068"/>
    </source>
</evidence>
<dbReference type="Pfam" id="PF03841">
    <property type="entry name" value="SelA"/>
    <property type="match status" value="1"/>
</dbReference>
<gene>
    <name evidence="8 10" type="primary">selA</name>
    <name evidence="10" type="ORF">K5V21_10345</name>
</gene>
<comment type="pathway">
    <text evidence="8">Aminoacyl-tRNA biosynthesis; selenocysteinyl-tRNA(Sec) biosynthesis; selenocysteinyl-tRNA(Sec) from L-seryl-tRNA(Sec) (bacterial route): step 1/1.</text>
</comment>
<keyword evidence="2 8" id="KW-0963">Cytoplasm</keyword>
<dbReference type="HAMAP" id="MF_00423">
    <property type="entry name" value="SelA"/>
    <property type="match status" value="1"/>
</dbReference>
<keyword evidence="4 8" id="KW-0663">Pyridoxal phosphate</keyword>
<dbReference type="SUPFAM" id="SSF53383">
    <property type="entry name" value="PLP-dependent transferases"/>
    <property type="match status" value="1"/>
</dbReference>
<comment type="cofactor">
    <cofactor evidence="1 8">
        <name>pyridoxal 5'-phosphate</name>
        <dbReference type="ChEBI" id="CHEBI:597326"/>
    </cofactor>
</comment>
<protein>
    <recommendedName>
        <fullName evidence="8">L-seryl-tRNA(Sec) selenium transferase</fullName>
        <ecNumber evidence="8">2.9.1.1</ecNumber>
    </recommendedName>
    <alternativeName>
        <fullName evidence="8">Selenocysteine synthase</fullName>
        <shortName evidence="8">Sec synthase</shortName>
    </alternativeName>
    <alternativeName>
        <fullName evidence="8">Selenocysteinyl-tRNA(Sec) synthase</fullName>
    </alternativeName>
</protein>
<dbReference type="Gene3D" id="3.40.640.10">
    <property type="entry name" value="Type I PLP-dependent aspartate aminotransferase-like (Major domain)"/>
    <property type="match status" value="1"/>
</dbReference>
<evidence type="ECO:0000256" key="5">
    <source>
        <dbReference type="ARBA" id="ARBA00022917"/>
    </source>
</evidence>
<evidence type="ECO:0000256" key="6">
    <source>
        <dbReference type="ARBA" id="ARBA00023266"/>
    </source>
</evidence>
<comment type="subcellular location">
    <subcellularLocation>
        <location evidence="8">Cytoplasm</location>
    </subcellularLocation>
</comment>
<comment type="function">
    <text evidence="8">Converts seryl-tRNA(Sec) to selenocysteinyl-tRNA(Sec) required for selenoprotein biosynthesis.</text>
</comment>
<dbReference type="InterPro" id="IPR025862">
    <property type="entry name" value="SelA_trans_N_dom"/>
</dbReference>
<dbReference type="NCBIfam" id="TIGR00474">
    <property type="entry name" value="selA"/>
    <property type="match status" value="1"/>
</dbReference>
<dbReference type="EC" id="2.9.1.1" evidence="8"/>
<evidence type="ECO:0000256" key="2">
    <source>
        <dbReference type="ARBA" id="ARBA00022490"/>
    </source>
</evidence>
<dbReference type="Gene3D" id="3.90.1150.180">
    <property type="match status" value="1"/>
</dbReference>
<keyword evidence="3 8" id="KW-0808">Transferase</keyword>
<keyword evidence="11" id="KW-1185">Reference proteome</keyword>
<reference evidence="10 11" key="1">
    <citation type="journal article" date="2021" name="Cell Host Microbe">
        <title>in vivo commensal control of Clostridioides difficile virulence.</title>
        <authorList>
            <person name="Girinathan B.P."/>
            <person name="Dibenedetto N."/>
            <person name="Worley J.N."/>
            <person name="Peltier J."/>
            <person name="Arrieta-Ortiz M.L."/>
            <person name="Rupa Christinal Immanuel S."/>
            <person name="Lavin R."/>
            <person name="Delaney M.L."/>
            <person name="Cummins C."/>
            <person name="Hoffmann M."/>
            <person name="Luo Y."/>
            <person name="Gonzalez-Escalona N."/>
            <person name="Allard M."/>
            <person name="Onderdonk A.B."/>
            <person name="Gerber G.K."/>
            <person name="Sonenshein A.L."/>
            <person name="Baliga N."/>
            <person name="Dupuy B."/>
            <person name="Bry L."/>
        </authorList>
    </citation>
    <scope>NUCLEOTIDE SEQUENCE [LARGE SCALE GENOMIC DNA]</scope>
    <source>
        <strain evidence="10 11">DSM 599</strain>
    </source>
</reference>
<proteinExistence type="inferred from homology"/>
<keyword evidence="6 8" id="KW-0711">Selenium</keyword>
<dbReference type="GO" id="GO:0004125">
    <property type="term" value="F:L-seryl-tRNA(Sec) selenium transferase activity"/>
    <property type="evidence" value="ECO:0007669"/>
    <property type="project" value="UniProtKB-EC"/>
</dbReference>
<dbReference type="Proteomes" id="UP001299068">
    <property type="component" value="Unassembled WGS sequence"/>
</dbReference>
<evidence type="ECO:0000256" key="1">
    <source>
        <dbReference type="ARBA" id="ARBA00001933"/>
    </source>
</evidence>
<feature type="domain" description="L-seryl-tRNA selenium transferase N-terminal" evidence="9">
    <location>
        <begin position="4"/>
        <end position="43"/>
    </location>
</feature>
<evidence type="ECO:0000259" key="9">
    <source>
        <dbReference type="Pfam" id="PF12390"/>
    </source>
</evidence>
<evidence type="ECO:0000256" key="3">
    <source>
        <dbReference type="ARBA" id="ARBA00022679"/>
    </source>
</evidence>
<evidence type="ECO:0000256" key="7">
    <source>
        <dbReference type="ARBA" id="ARBA00044507"/>
    </source>
</evidence>
<dbReference type="InterPro" id="IPR015421">
    <property type="entry name" value="PyrdxlP-dep_Trfase_major"/>
</dbReference>
<accession>A0ABS7KYL3</accession>
<comment type="catalytic activity">
    <reaction evidence="8">
        <text>L-seryl-tRNA(Sec) + selenophosphate + H(+) = L-selenocysteinyl-tRNA(Sec) + phosphate</text>
        <dbReference type="Rhea" id="RHEA:22728"/>
        <dbReference type="Rhea" id="RHEA-COMP:9742"/>
        <dbReference type="Rhea" id="RHEA-COMP:9743"/>
        <dbReference type="ChEBI" id="CHEBI:15378"/>
        <dbReference type="ChEBI" id="CHEBI:16144"/>
        <dbReference type="ChEBI" id="CHEBI:43474"/>
        <dbReference type="ChEBI" id="CHEBI:78533"/>
        <dbReference type="ChEBI" id="CHEBI:78573"/>
        <dbReference type="EC" id="2.9.1.1"/>
    </reaction>
</comment>
<comment type="similarity">
    <text evidence="7 8">Belongs to the SelA family.</text>
</comment>
<sequence length="462" mass="51976">MELLRRLPKVDTLLKEEEVQKYLNRLPRDLVVEKLRLSIDIIRKRILKMEDTSSIFSLQEECLMEFKRIISLLDDMNFKRVINGTGIVIHTNLGRSILSEGSKKALIKAATYYSNLEYDLESGKRGSRYKNVIEDIKYLIGAEDGLVVNNNAAAVLLVLNTICKDKEAIISRGELVEIGGSFRIPEIMKLSGGTLVEVGTTNRTHLKDYEEAISENTGAILKVHTSNYKILGFTKEVKSKELVDVSLKYNIPIIEDLGSGLIERLDIDGASDEKTARECIEDGVDILTFSGDKLLGGPQCGIIVGKRVWIEKIKKNQLNRALRVDKFTLAALEGTLKEYVKGCSFNIPTINMLTMPLKDIENKIDLLIKELSFLDDKFNIEKSLEKSLVGGGSLPLLEIDTYVLKINSEFLKDHVIEEELRKNHIPIVVRVSRGKIIIDGRCLILDDIDVIKEAFKSIGEKI</sequence>
<dbReference type="InterPro" id="IPR018319">
    <property type="entry name" value="SelA-like"/>
</dbReference>
<name>A0ABS7KYL3_CLOSR</name>
<comment type="caution">
    <text evidence="10">The sequence shown here is derived from an EMBL/GenBank/DDBJ whole genome shotgun (WGS) entry which is preliminary data.</text>
</comment>
<dbReference type="InterPro" id="IPR015424">
    <property type="entry name" value="PyrdxlP-dep_Trfase"/>
</dbReference>
<dbReference type="InterPro" id="IPR004534">
    <property type="entry name" value="SelA_trans"/>
</dbReference>
<evidence type="ECO:0000256" key="8">
    <source>
        <dbReference type="HAMAP-Rule" id="MF_00423"/>
    </source>
</evidence>
<organism evidence="10 11">
    <name type="scientific">Clostridium sardiniense</name>
    <name type="common">Clostridium absonum</name>
    <dbReference type="NCBI Taxonomy" id="29369"/>
    <lineage>
        <taxon>Bacteria</taxon>
        <taxon>Bacillati</taxon>
        <taxon>Bacillota</taxon>
        <taxon>Clostridia</taxon>
        <taxon>Eubacteriales</taxon>
        <taxon>Clostridiaceae</taxon>
        <taxon>Clostridium</taxon>
    </lineage>
</organism>
<keyword evidence="5 8" id="KW-0648">Protein biosynthesis</keyword>
<feature type="modified residue" description="N6-(pyridoxal phosphate)lysine" evidence="8">
    <location>
        <position position="293"/>
    </location>
</feature>
<dbReference type="EMBL" id="JAIKTU010000007">
    <property type="protein sequence ID" value="MBY0755854.1"/>
    <property type="molecule type" value="Genomic_DNA"/>
</dbReference>
<evidence type="ECO:0000256" key="4">
    <source>
        <dbReference type="ARBA" id="ARBA00022898"/>
    </source>
</evidence>
<dbReference type="PANTHER" id="PTHR32328">
    <property type="entry name" value="L-SERYL-TRNA(SEC) SELENIUM TRANSFERASE"/>
    <property type="match status" value="1"/>
</dbReference>
<dbReference type="PANTHER" id="PTHR32328:SF0">
    <property type="entry name" value="L-SERYL-TRNA(SEC) SELENIUM TRANSFERASE"/>
    <property type="match status" value="1"/>
</dbReference>
<dbReference type="Pfam" id="PF12390">
    <property type="entry name" value="Se-cys_synth_N"/>
    <property type="match status" value="1"/>
</dbReference>